<dbReference type="AlphaFoldDB" id="A0A177L7P9"/>
<keyword evidence="2" id="KW-0732">Signal</keyword>
<feature type="compositionally biased region" description="Low complexity" evidence="1">
    <location>
        <begin position="86"/>
        <end position="115"/>
    </location>
</feature>
<evidence type="ECO:0000256" key="1">
    <source>
        <dbReference type="SAM" id="MobiDB-lite"/>
    </source>
</evidence>
<reference evidence="4 5" key="1">
    <citation type="submission" date="2016-01" db="EMBL/GenBank/DDBJ databases">
        <title>Investigation of taxonomic status of Bacillus aminovorans.</title>
        <authorList>
            <person name="Verma A."/>
            <person name="Pal Y."/>
            <person name="Krishnamurthi S."/>
        </authorList>
    </citation>
    <scope>NUCLEOTIDE SEQUENCE [LARGE SCALE GENOMIC DNA]</scope>
    <source>
        <strain evidence="4 5">DSM 1314</strain>
    </source>
</reference>
<evidence type="ECO:0000313" key="5">
    <source>
        <dbReference type="Proteomes" id="UP000076935"/>
    </source>
</evidence>
<dbReference type="RefSeq" id="WP_063965396.1">
    <property type="nucleotide sequence ID" value="NZ_LQWY01000021.1"/>
</dbReference>
<dbReference type="SUPFAM" id="SSF55797">
    <property type="entry name" value="PR-1-like"/>
    <property type="match status" value="1"/>
</dbReference>
<dbReference type="InterPro" id="IPR014258">
    <property type="entry name" value="CAP_domain_YkwD-like"/>
</dbReference>
<dbReference type="InterPro" id="IPR014044">
    <property type="entry name" value="CAP_dom"/>
</dbReference>
<dbReference type="Gene3D" id="3.40.33.10">
    <property type="entry name" value="CAP"/>
    <property type="match status" value="1"/>
</dbReference>
<gene>
    <name evidence="4" type="ORF">AWH49_13040</name>
</gene>
<dbReference type="InterPro" id="IPR035940">
    <property type="entry name" value="CAP_sf"/>
</dbReference>
<dbReference type="Proteomes" id="UP000076935">
    <property type="component" value="Unassembled WGS sequence"/>
</dbReference>
<dbReference type="Pfam" id="PF00188">
    <property type="entry name" value="CAP"/>
    <property type="match status" value="1"/>
</dbReference>
<protein>
    <recommendedName>
        <fullName evidence="3">SCP domain-containing protein</fullName>
    </recommendedName>
</protein>
<dbReference type="NCBIfam" id="TIGR02909">
    <property type="entry name" value="spore_YkwD"/>
    <property type="match status" value="1"/>
</dbReference>
<dbReference type="EMBL" id="LQWY01000021">
    <property type="protein sequence ID" value="OAH61332.1"/>
    <property type="molecule type" value="Genomic_DNA"/>
</dbReference>
<feature type="chain" id="PRO_5008066687" description="SCP domain-containing protein" evidence="2">
    <location>
        <begin position="27"/>
        <end position="245"/>
    </location>
</feature>
<dbReference type="CDD" id="cd05379">
    <property type="entry name" value="CAP_bacterial"/>
    <property type="match status" value="1"/>
</dbReference>
<dbReference type="STRING" id="29332.AWH48_09780"/>
<feature type="signal peptide" evidence="2">
    <location>
        <begin position="1"/>
        <end position="26"/>
    </location>
</feature>
<evidence type="ECO:0000259" key="3">
    <source>
        <dbReference type="Pfam" id="PF00188"/>
    </source>
</evidence>
<sequence>MKKNIRMATLAGAVTLGLFTAGQAEAASPTCNVNESTQTVQQVNIDELVKKYNVQQVNLDEFAKKYNIDIQKLVEQTTKAPVTQEKAPAAQPKAPVTQEKAPAAQPKAPVAQPQQTEQKAGSVSAFEQQVFELVNQERAKQGVKALQLDTKLSDVARTKSQDMKNKGYFSHQSPTYGSPFDMMKQFGITYKSAGENIAKGQQTPEEVMDAWMNSDGHRKNILSADYTHIGVGYVDGHWTQMFIGK</sequence>
<proteinExistence type="predicted"/>
<evidence type="ECO:0000313" key="4">
    <source>
        <dbReference type="EMBL" id="OAH61332.1"/>
    </source>
</evidence>
<dbReference type="PANTHER" id="PTHR31157">
    <property type="entry name" value="SCP DOMAIN-CONTAINING PROTEIN"/>
    <property type="match status" value="1"/>
</dbReference>
<feature type="region of interest" description="Disordered" evidence="1">
    <location>
        <begin position="80"/>
        <end position="118"/>
    </location>
</feature>
<accession>A0A177L7P9</accession>
<organism evidence="4 5">
    <name type="scientific">Domibacillus aminovorans</name>
    <dbReference type="NCBI Taxonomy" id="29332"/>
    <lineage>
        <taxon>Bacteria</taxon>
        <taxon>Bacillati</taxon>
        <taxon>Bacillota</taxon>
        <taxon>Bacilli</taxon>
        <taxon>Bacillales</taxon>
        <taxon>Bacillaceae</taxon>
        <taxon>Domibacillus</taxon>
    </lineage>
</organism>
<name>A0A177L7P9_9BACI</name>
<keyword evidence="5" id="KW-1185">Reference proteome</keyword>
<comment type="caution">
    <text evidence="4">The sequence shown here is derived from an EMBL/GenBank/DDBJ whole genome shotgun (WGS) entry which is preliminary data.</text>
</comment>
<dbReference type="PANTHER" id="PTHR31157:SF1">
    <property type="entry name" value="SCP DOMAIN-CONTAINING PROTEIN"/>
    <property type="match status" value="1"/>
</dbReference>
<evidence type="ECO:0000256" key="2">
    <source>
        <dbReference type="SAM" id="SignalP"/>
    </source>
</evidence>
<feature type="domain" description="SCP" evidence="3">
    <location>
        <begin position="132"/>
        <end position="236"/>
    </location>
</feature>